<dbReference type="PANTHER" id="PTHR30419:SF8">
    <property type="entry name" value="NITROGEN ASSIMILATION TRANSCRIPTIONAL ACTIVATOR-RELATED"/>
    <property type="match status" value="1"/>
</dbReference>
<feature type="domain" description="HTH lysR-type" evidence="5">
    <location>
        <begin position="1"/>
        <end position="59"/>
    </location>
</feature>
<evidence type="ECO:0000256" key="3">
    <source>
        <dbReference type="ARBA" id="ARBA00023125"/>
    </source>
</evidence>
<dbReference type="InterPro" id="IPR005119">
    <property type="entry name" value="LysR_subst-bd"/>
</dbReference>
<dbReference type="PROSITE" id="PS50931">
    <property type="entry name" value="HTH_LYSR"/>
    <property type="match status" value="1"/>
</dbReference>
<gene>
    <name evidence="6" type="ORF">BD293_3116</name>
</gene>
<comment type="similarity">
    <text evidence="1">Belongs to the LysR transcriptional regulatory family.</text>
</comment>
<evidence type="ECO:0000313" key="7">
    <source>
        <dbReference type="Proteomes" id="UP000320582"/>
    </source>
</evidence>
<name>A0A543KH80_9RHOB</name>
<evidence type="ECO:0000256" key="1">
    <source>
        <dbReference type="ARBA" id="ARBA00009437"/>
    </source>
</evidence>
<evidence type="ECO:0000313" key="6">
    <source>
        <dbReference type="EMBL" id="TQM94438.1"/>
    </source>
</evidence>
<dbReference type="EMBL" id="VFPT01000001">
    <property type="protein sequence ID" value="TQM94438.1"/>
    <property type="molecule type" value="Genomic_DNA"/>
</dbReference>
<reference evidence="6 7" key="1">
    <citation type="submission" date="2019-06" db="EMBL/GenBank/DDBJ databases">
        <title>Genomic Encyclopedia of Archaeal and Bacterial Type Strains, Phase II (KMG-II): from individual species to whole genera.</title>
        <authorList>
            <person name="Goeker M."/>
        </authorList>
    </citation>
    <scope>NUCLEOTIDE SEQUENCE [LARGE SCALE GENOMIC DNA]</scope>
    <source>
        <strain evidence="6 7">DSM 18423</strain>
    </source>
</reference>
<dbReference type="InterPro" id="IPR036388">
    <property type="entry name" value="WH-like_DNA-bd_sf"/>
</dbReference>
<sequence>MRYQLILRYIEAVVKYGSIRRAADELALTASALNRRIQAFEEELGEKIFERLPQGVRLNPAGELLLFSARKQLAEVERLRSQIADLSGMRRGHVSVACSQALAPYFLPAQMLEYTANFPSVTFSFLVRDRGAVEHSLSDYTADFALVFGAAQLPELQIVLQAEQVLHAVMRSNHPLAHLKSVRLRDILQYPMALPSKAFAGRQMLETAMMRTAMPRNVLVESDSFEFLKSVVAESDAVMVQIPIGTPTDPNAGIISRPIAKLDVPHGVLSVLQLRGRTLPVASARFMDQIVRALEARFPVT</sequence>
<dbReference type="GO" id="GO:0005829">
    <property type="term" value="C:cytosol"/>
    <property type="evidence" value="ECO:0007669"/>
    <property type="project" value="TreeGrafter"/>
</dbReference>
<dbReference type="SUPFAM" id="SSF53850">
    <property type="entry name" value="Periplasmic binding protein-like II"/>
    <property type="match status" value="1"/>
</dbReference>
<accession>A0A543KH80</accession>
<dbReference type="SUPFAM" id="SSF46785">
    <property type="entry name" value="Winged helix' DNA-binding domain"/>
    <property type="match status" value="1"/>
</dbReference>
<keyword evidence="2" id="KW-0805">Transcription regulation</keyword>
<evidence type="ECO:0000256" key="2">
    <source>
        <dbReference type="ARBA" id="ARBA00023015"/>
    </source>
</evidence>
<dbReference type="Gene3D" id="1.10.10.10">
    <property type="entry name" value="Winged helix-like DNA-binding domain superfamily/Winged helix DNA-binding domain"/>
    <property type="match status" value="1"/>
</dbReference>
<dbReference type="RefSeq" id="WP_142083108.1">
    <property type="nucleotide sequence ID" value="NZ_VFPT01000001.1"/>
</dbReference>
<dbReference type="GO" id="GO:0003677">
    <property type="term" value="F:DNA binding"/>
    <property type="evidence" value="ECO:0007669"/>
    <property type="project" value="UniProtKB-KW"/>
</dbReference>
<dbReference type="InterPro" id="IPR050950">
    <property type="entry name" value="HTH-type_LysR_regulators"/>
</dbReference>
<dbReference type="Pfam" id="PF03466">
    <property type="entry name" value="LysR_substrate"/>
    <property type="match status" value="1"/>
</dbReference>
<keyword evidence="3 6" id="KW-0238">DNA-binding</keyword>
<evidence type="ECO:0000259" key="5">
    <source>
        <dbReference type="PROSITE" id="PS50931"/>
    </source>
</evidence>
<dbReference type="InterPro" id="IPR036390">
    <property type="entry name" value="WH_DNA-bd_sf"/>
</dbReference>
<dbReference type="AlphaFoldDB" id="A0A543KH80"/>
<comment type="caution">
    <text evidence="6">The sequence shown here is derived from an EMBL/GenBank/DDBJ whole genome shotgun (WGS) entry which is preliminary data.</text>
</comment>
<dbReference type="Proteomes" id="UP000320582">
    <property type="component" value="Unassembled WGS sequence"/>
</dbReference>
<dbReference type="CDD" id="cd05466">
    <property type="entry name" value="PBP2_LTTR_substrate"/>
    <property type="match status" value="1"/>
</dbReference>
<protein>
    <submittedName>
        <fullName evidence="6">DNA-binding transcriptional LysR family regulator</fullName>
    </submittedName>
</protein>
<dbReference type="GO" id="GO:0003700">
    <property type="term" value="F:DNA-binding transcription factor activity"/>
    <property type="evidence" value="ECO:0007669"/>
    <property type="project" value="InterPro"/>
</dbReference>
<evidence type="ECO:0000256" key="4">
    <source>
        <dbReference type="ARBA" id="ARBA00023163"/>
    </source>
</evidence>
<proteinExistence type="inferred from homology"/>
<organism evidence="6 7">
    <name type="scientific">Roseinatronobacter monicus</name>
    <dbReference type="NCBI Taxonomy" id="393481"/>
    <lineage>
        <taxon>Bacteria</taxon>
        <taxon>Pseudomonadati</taxon>
        <taxon>Pseudomonadota</taxon>
        <taxon>Alphaproteobacteria</taxon>
        <taxon>Rhodobacterales</taxon>
        <taxon>Paracoccaceae</taxon>
        <taxon>Roseinatronobacter</taxon>
    </lineage>
</organism>
<dbReference type="Pfam" id="PF00126">
    <property type="entry name" value="HTH_1"/>
    <property type="match status" value="1"/>
</dbReference>
<keyword evidence="7" id="KW-1185">Reference proteome</keyword>
<dbReference type="PANTHER" id="PTHR30419">
    <property type="entry name" value="HTH-TYPE TRANSCRIPTIONAL REGULATOR YBHD"/>
    <property type="match status" value="1"/>
</dbReference>
<dbReference type="InterPro" id="IPR000847">
    <property type="entry name" value="LysR_HTH_N"/>
</dbReference>
<dbReference type="Gene3D" id="3.40.190.290">
    <property type="match status" value="1"/>
</dbReference>
<keyword evidence="4" id="KW-0804">Transcription</keyword>
<dbReference type="OrthoDB" id="5297263at2"/>